<gene>
    <name evidence="1" type="ORF">FHX78_112189</name>
</gene>
<dbReference type="EMBL" id="VIWV01000001">
    <property type="protein sequence ID" value="TWF85239.1"/>
    <property type="molecule type" value="Genomic_DNA"/>
</dbReference>
<comment type="caution">
    <text evidence="1">The sequence shown here is derived from an EMBL/GenBank/DDBJ whole genome shotgun (WGS) entry which is preliminary data.</text>
</comment>
<protein>
    <submittedName>
        <fullName evidence="1">Uncharacterized protein</fullName>
    </submittedName>
</protein>
<name>A0A561TDQ7_9ACTN</name>
<dbReference type="OrthoDB" id="4180788at2"/>
<sequence length="140" mass="15608">MGGDEWSHTGPYRQDPAAAFRQAQDEELARDDHGFAGRGIAELWHDPRWCEYVFTGGTGTVLDFPEMIEATEPDRAPYLRPLTDAEVRAWAPHGRPTHAEWDHALDTGQLAFPGRAQGNCTVLYRDGLPVEIGYWGVTAD</sequence>
<reference evidence="1 2" key="1">
    <citation type="submission" date="2019-06" db="EMBL/GenBank/DDBJ databases">
        <title>Sequencing the genomes of 1000 actinobacteria strains.</title>
        <authorList>
            <person name="Klenk H.-P."/>
        </authorList>
    </citation>
    <scope>NUCLEOTIDE SEQUENCE [LARGE SCALE GENOMIC DNA]</scope>
    <source>
        <strain evidence="1 2">DSM 41695</strain>
    </source>
</reference>
<dbReference type="Proteomes" id="UP000316603">
    <property type="component" value="Unassembled WGS sequence"/>
</dbReference>
<accession>A0A561TDQ7</accession>
<evidence type="ECO:0000313" key="1">
    <source>
        <dbReference type="EMBL" id="TWF85239.1"/>
    </source>
</evidence>
<proteinExistence type="predicted"/>
<organism evidence="1 2">
    <name type="scientific">Streptomyces capillispiralis</name>
    <dbReference type="NCBI Taxonomy" id="68182"/>
    <lineage>
        <taxon>Bacteria</taxon>
        <taxon>Bacillati</taxon>
        <taxon>Actinomycetota</taxon>
        <taxon>Actinomycetes</taxon>
        <taxon>Kitasatosporales</taxon>
        <taxon>Streptomycetaceae</taxon>
        <taxon>Streptomyces</taxon>
    </lineage>
</organism>
<dbReference type="AlphaFoldDB" id="A0A561TDQ7"/>
<evidence type="ECO:0000313" key="2">
    <source>
        <dbReference type="Proteomes" id="UP000316603"/>
    </source>
</evidence>
<dbReference type="RefSeq" id="WP_145867255.1">
    <property type="nucleotide sequence ID" value="NZ_BNCE01000001.1"/>
</dbReference>
<keyword evidence="2" id="KW-1185">Reference proteome</keyword>